<dbReference type="GO" id="GO:0005886">
    <property type="term" value="C:plasma membrane"/>
    <property type="evidence" value="ECO:0007669"/>
    <property type="project" value="UniProtKB-SubCell"/>
</dbReference>
<gene>
    <name evidence="12" type="ORF">POM88_043157</name>
</gene>
<keyword evidence="7" id="KW-0067">ATP-binding</keyword>
<dbReference type="EMBL" id="JAUIZM010000010">
    <property type="protein sequence ID" value="KAK1358683.1"/>
    <property type="molecule type" value="Genomic_DNA"/>
</dbReference>
<name>A0AAD8M467_9APIA</name>
<evidence type="ECO:0000256" key="5">
    <source>
        <dbReference type="ARBA" id="ARBA00022692"/>
    </source>
</evidence>
<evidence type="ECO:0000256" key="11">
    <source>
        <dbReference type="ARBA" id="ARBA00048679"/>
    </source>
</evidence>
<dbReference type="InterPro" id="IPR047117">
    <property type="entry name" value="PERK1-13-like"/>
</dbReference>
<organism evidence="12 13">
    <name type="scientific">Heracleum sosnowskyi</name>
    <dbReference type="NCBI Taxonomy" id="360622"/>
    <lineage>
        <taxon>Eukaryota</taxon>
        <taxon>Viridiplantae</taxon>
        <taxon>Streptophyta</taxon>
        <taxon>Embryophyta</taxon>
        <taxon>Tracheophyta</taxon>
        <taxon>Spermatophyta</taxon>
        <taxon>Magnoliopsida</taxon>
        <taxon>eudicotyledons</taxon>
        <taxon>Gunneridae</taxon>
        <taxon>Pentapetalae</taxon>
        <taxon>asterids</taxon>
        <taxon>campanulids</taxon>
        <taxon>Apiales</taxon>
        <taxon>Apiaceae</taxon>
        <taxon>Apioideae</taxon>
        <taxon>apioid superclade</taxon>
        <taxon>Tordylieae</taxon>
        <taxon>Tordyliinae</taxon>
        <taxon>Heracleum</taxon>
    </lineage>
</organism>
<dbReference type="SUPFAM" id="SSF56112">
    <property type="entry name" value="Protein kinase-like (PK-like)"/>
    <property type="match status" value="1"/>
</dbReference>
<dbReference type="GO" id="GO:0005524">
    <property type="term" value="F:ATP binding"/>
    <property type="evidence" value="ECO:0007669"/>
    <property type="project" value="UniProtKB-KW"/>
</dbReference>
<keyword evidence="9" id="KW-0472">Membrane</keyword>
<dbReference type="PANTHER" id="PTHR47982">
    <property type="entry name" value="PROLINE-RICH RECEPTOR-LIKE PROTEIN KINASE PERK4"/>
    <property type="match status" value="1"/>
</dbReference>
<dbReference type="EC" id="2.7.11.1" evidence="2"/>
<dbReference type="InterPro" id="IPR011009">
    <property type="entry name" value="Kinase-like_dom_sf"/>
</dbReference>
<sequence>MVTTRSQKMGRREMKDVEEGIREITKHELSKRVSCVDKFKKKSKKIKDVDNKSLKRKRNNVDEEGKSAKETIIRIGDTVNLSDLLFTKNRNYLIPCNHQNTNKQVKAKDLAYGKEIAVKSLKLNSGQGEREFQAEVDIISCVHHRHLVSLVGYCIAGSQRLLSSALWKIFKTNFRISYYLLHESGPIALYPSTAVVLQAPAAPLPSHTLPESCPDLGKISED</sequence>
<comment type="catalytic activity">
    <reaction evidence="11">
        <text>L-seryl-[protein] + ATP = O-phospho-L-seryl-[protein] + ADP + H(+)</text>
        <dbReference type="Rhea" id="RHEA:17989"/>
        <dbReference type="Rhea" id="RHEA-COMP:9863"/>
        <dbReference type="Rhea" id="RHEA-COMP:11604"/>
        <dbReference type="ChEBI" id="CHEBI:15378"/>
        <dbReference type="ChEBI" id="CHEBI:29999"/>
        <dbReference type="ChEBI" id="CHEBI:30616"/>
        <dbReference type="ChEBI" id="CHEBI:83421"/>
        <dbReference type="ChEBI" id="CHEBI:456216"/>
        <dbReference type="EC" id="2.7.11.1"/>
    </reaction>
</comment>
<evidence type="ECO:0000256" key="2">
    <source>
        <dbReference type="ARBA" id="ARBA00012513"/>
    </source>
</evidence>
<comment type="caution">
    <text evidence="12">The sequence shown here is derived from an EMBL/GenBank/DDBJ whole genome shotgun (WGS) entry which is preliminary data.</text>
</comment>
<evidence type="ECO:0000313" key="13">
    <source>
        <dbReference type="Proteomes" id="UP001237642"/>
    </source>
</evidence>
<keyword evidence="8" id="KW-1133">Transmembrane helix</keyword>
<dbReference type="Proteomes" id="UP001237642">
    <property type="component" value="Unassembled WGS sequence"/>
</dbReference>
<evidence type="ECO:0000256" key="3">
    <source>
        <dbReference type="ARBA" id="ARBA00022527"/>
    </source>
</evidence>
<evidence type="ECO:0000256" key="10">
    <source>
        <dbReference type="ARBA" id="ARBA00047899"/>
    </source>
</evidence>
<proteinExistence type="predicted"/>
<protein>
    <recommendedName>
        <fullName evidence="2">non-specific serine/threonine protein kinase</fullName>
        <ecNumber evidence="2">2.7.11.1</ecNumber>
    </recommendedName>
</protein>
<comment type="catalytic activity">
    <reaction evidence="10">
        <text>L-threonyl-[protein] + ATP = O-phospho-L-threonyl-[protein] + ADP + H(+)</text>
        <dbReference type="Rhea" id="RHEA:46608"/>
        <dbReference type="Rhea" id="RHEA-COMP:11060"/>
        <dbReference type="Rhea" id="RHEA-COMP:11605"/>
        <dbReference type="ChEBI" id="CHEBI:15378"/>
        <dbReference type="ChEBI" id="CHEBI:30013"/>
        <dbReference type="ChEBI" id="CHEBI:30616"/>
        <dbReference type="ChEBI" id="CHEBI:61977"/>
        <dbReference type="ChEBI" id="CHEBI:456216"/>
        <dbReference type="EC" id="2.7.11.1"/>
    </reaction>
</comment>
<dbReference type="Gene3D" id="3.30.200.20">
    <property type="entry name" value="Phosphorylase Kinase, domain 1"/>
    <property type="match status" value="1"/>
</dbReference>
<evidence type="ECO:0000256" key="1">
    <source>
        <dbReference type="ARBA" id="ARBA00004162"/>
    </source>
</evidence>
<reference evidence="12" key="2">
    <citation type="submission" date="2023-05" db="EMBL/GenBank/DDBJ databases">
        <authorList>
            <person name="Schelkunov M.I."/>
        </authorList>
    </citation>
    <scope>NUCLEOTIDE SEQUENCE</scope>
    <source>
        <strain evidence="12">Hsosn_3</strain>
        <tissue evidence="12">Leaf</tissue>
    </source>
</reference>
<dbReference type="AlphaFoldDB" id="A0AAD8M467"/>
<evidence type="ECO:0000313" key="12">
    <source>
        <dbReference type="EMBL" id="KAK1358683.1"/>
    </source>
</evidence>
<keyword evidence="4" id="KW-0808">Transferase</keyword>
<evidence type="ECO:0000256" key="7">
    <source>
        <dbReference type="ARBA" id="ARBA00022840"/>
    </source>
</evidence>
<keyword evidence="3" id="KW-0723">Serine/threonine-protein kinase</keyword>
<keyword evidence="3" id="KW-0418">Kinase</keyword>
<evidence type="ECO:0000256" key="6">
    <source>
        <dbReference type="ARBA" id="ARBA00022741"/>
    </source>
</evidence>
<dbReference type="PANTHER" id="PTHR47982:SF35">
    <property type="entry name" value="PROLINE-RICH RECEPTOR-LIKE PROTEIN KINASE PERK1-RELATED"/>
    <property type="match status" value="1"/>
</dbReference>
<keyword evidence="5" id="KW-0812">Transmembrane</keyword>
<dbReference type="GO" id="GO:0004674">
    <property type="term" value="F:protein serine/threonine kinase activity"/>
    <property type="evidence" value="ECO:0007669"/>
    <property type="project" value="UniProtKB-KW"/>
</dbReference>
<accession>A0AAD8M467</accession>
<evidence type="ECO:0000256" key="9">
    <source>
        <dbReference type="ARBA" id="ARBA00023136"/>
    </source>
</evidence>
<keyword evidence="6" id="KW-0547">Nucleotide-binding</keyword>
<evidence type="ECO:0000256" key="8">
    <source>
        <dbReference type="ARBA" id="ARBA00022989"/>
    </source>
</evidence>
<evidence type="ECO:0000256" key="4">
    <source>
        <dbReference type="ARBA" id="ARBA00022679"/>
    </source>
</evidence>
<keyword evidence="13" id="KW-1185">Reference proteome</keyword>
<comment type="subcellular location">
    <subcellularLocation>
        <location evidence="1">Cell membrane</location>
        <topology evidence="1">Single-pass membrane protein</topology>
    </subcellularLocation>
</comment>
<reference evidence="12" key="1">
    <citation type="submission" date="2023-02" db="EMBL/GenBank/DDBJ databases">
        <title>Genome of toxic invasive species Heracleum sosnowskyi carries increased number of genes despite the absence of recent whole-genome duplications.</title>
        <authorList>
            <person name="Schelkunov M."/>
            <person name="Shtratnikova V."/>
            <person name="Makarenko M."/>
            <person name="Klepikova A."/>
            <person name="Omelchenko D."/>
            <person name="Novikova G."/>
            <person name="Obukhova E."/>
            <person name="Bogdanov V."/>
            <person name="Penin A."/>
            <person name="Logacheva M."/>
        </authorList>
    </citation>
    <scope>NUCLEOTIDE SEQUENCE</scope>
    <source>
        <strain evidence="12">Hsosn_3</strain>
        <tissue evidence="12">Leaf</tissue>
    </source>
</reference>